<dbReference type="SMART" id="SM00717">
    <property type="entry name" value="SANT"/>
    <property type="match status" value="1"/>
</dbReference>
<feature type="compositionally biased region" description="Pro residues" evidence="10">
    <location>
        <begin position="809"/>
        <end position="819"/>
    </location>
</feature>
<dbReference type="STRING" id="947166.A0A1D1VBP7"/>
<dbReference type="Gene3D" id="1.10.10.60">
    <property type="entry name" value="Homeodomain-like"/>
    <property type="match status" value="1"/>
</dbReference>
<proteinExistence type="predicted"/>
<dbReference type="AlphaFoldDB" id="A0A1D1VBP7"/>
<evidence type="ECO:0000256" key="8">
    <source>
        <dbReference type="ARBA" id="ARBA00023242"/>
    </source>
</evidence>
<feature type="domain" description="C2H2-type" evidence="11">
    <location>
        <begin position="417"/>
        <end position="441"/>
    </location>
</feature>
<evidence type="ECO:0000256" key="6">
    <source>
        <dbReference type="ARBA" id="ARBA00023015"/>
    </source>
</evidence>
<dbReference type="SMART" id="SM01189">
    <property type="entry name" value="ELM2"/>
    <property type="match status" value="1"/>
</dbReference>
<dbReference type="InterPro" id="IPR001005">
    <property type="entry name" value="SANT/Myb"/>
</dbReference>
<dbReference type="Pfam" id="PF00096">
    <property type="entry name" value="zf-C2H2"/>
    <property type="match status" value="3"/>
</dbReference>
<evidence type="ECO:0000259" key="13">
    <source>
        <dbReference type="PROSITE" id="PS51293"/>
    </source>
</evidence>
<organism evidence="14 15">
    <name type="scientific">Ramazzottius varieornatus</name>
    <name type="common">Water bear</name>
    <name type="synonym">Tardigrade</name>
    <dbReference type="NCBI Taxonomy" id="947166"/>
    <lineage>
        <taxon>Eukaryota</taxon>
        <taxon>Metazoa</taxon>
        <taxon>Ecdysozoa</taxon>
        <taxon>Tardigrada</taxon>
        <taxon>Eutardigrada</taxon>
        <taxon>Parachela</taxon>
        <taxon>Hypsibioidea</taxon>
        <taxon>Ramazzottiidae</taxon>
        <taxon>Ramazzottius</taxon>
    </lineage>
</organism>
<evidence type="ECO:0000313" key="14">
    <source>
        <dbReference type="EMBL" id="GAU98320.1"/>
    </source>
</evidence>
<evidence type="ECO:0000259" key="12">
    <source>
        <dbReference type="PROSITE" id="PS51156"/>
    </source>
</evidence>
<evidence type="ECO:0000259" key="11">
    <source>
        <dbReference type="PROSITE" id="PS50157"/>
    </source>
</evidence>
<keyword evidence="5" id="KW-0862">Zinc</keyword>
<accession>A0A1D1VBP7</accession>
<keyword evidence="7" id="KW-0804">Transcription</keyword>
<dbReference type="GO" id="GO:0000118">
    <property type="term" value="C:histone deacetylase complex"/>
    <property type="evidence" value="ECO:0007669"/>
    <property type="project" value="TreeGrafter"/>
</dbReference>
<keyword evidence="3" id="KW-0677">Repeat</keyword>
<keyword evidence="6" id="KW-0805">Transcription regulation</keyword>
<feature type="domain" description="C2H2-type" evidence="11">
    <location>
        <begin position="319"/>
        <end position="346"/>
    </location>
</feature>
<feature type="region of interest" description="Disordered" evidence="10">
    <location>
        <begin position="255"/>
        <end position="294"/>
    </location>
</feature>
<evidence type="ECO:0000256" key="7">
    <source>
        <dbReference type="ARBA" id="ARBA00023163"/>
    </source>
</evidence>
<dbReference type="PANTHER" id="PTHR16089:SF40">
    <property type="entry name" value="SUPPRESSOR OF ACTIVATED EGL-4 PROTEIN 1"/>
    <property type="match status" value="1"/>
</dbReference>
<dbReference type="FunFam" id="3.30.160.60:FF:000656">
    <property type="entry name" value="Zinc finger protein 541"/>
    <property type="match status" value="1"/>
</dbReference>
<keyword evidence="15" id="KW-1185">Reference proteome</keyword>
<keyword evidence="2" id="KW-0479">Metal-binding</keyword>
<evidence type="ECO:0000256" key="4">
    <source>
        <dbReference type="ARBA" id="ARBA00022771"/>
    </source>
</evidence>
<dbReference type="SMART" id="SM00355">
    <property type="entry name" value="ZnF_C2H2"/>
    <property type="match status" value="6"/>
</dbReference>
<evidence type="ECO:0000256" key="1">
    <source>
        <dbReference type="ARBA" id="ARBA00004123"/>
    </source>
</evidence>
<dbReference type="SUPFAM" id="SSF57667">
    <property type="entry name" value="beta-beta-alpha zinc fingers"/>
    <property type="match status" value="3"/>
</dbReference>
<feature type="region of interest" description="Disordered" evidence="10">
    <location>
        <begin position="388"/>
        <end position="409"/>
    </location>
</feature>
<feature type="compositionally biased region" description="Polar residues" evidence="10">
    <location>
        <begin position="583"/>
        <end position="601"/>
    </location>
</feature>
<feature type="region of interest" description="Disordered" evidence="10">
    <location>
        <begin position="193"/>
        <end position="212"/>
    </location>
</feature>
<feature type="compositionally biased region" description="Polar residues" evidence="10">
    <location>
        <begin position="721"/>
        <end position="731"/>
    </location>
</feature>
<keyword evidence="8" id="KW-0539">Nucleus</keyword>
<dbReference type="PROSITE" id="PS51156">
    <property type="entry name" value="ELM2"/>
    <property type="match status" value="1"/>
</dbReference>
<feature type="domain" description="SANT" evidence="13">
    <location>
        <begin position="1007"/>
        <end position="1058"/>
    </location>
</feature>
<dbReference type="FunFam" id="3.30.160.60:FF:000110">
    <property type="entry name" value="Zinc finger protein-like"/>
    <property type="match status" value="1"/>
</dbReference>
<evidence type="ECO:0000256" key="3">
    <source>
        <dbReference type="ARBA" id="ARBA00022737"/>
    </source>
</evidence>
<feature type="region of interest" description="Disordered" evidence="10">
    <location>
        <begin position="19"/>
        <end position="49"/>
    </location>
</feature>
<dbReference type="GO" id="GO:0005667">
    <property type="term" value="C:transcription regulator complex"/>
    <property type="evidence" value="ECO:0007669"/>
    <property type="project" value="TreeGrafter"/>
</dbReference>
<dbReference type="InterPro" id="IPR036236">
    <property type="entry name" value="Znf_C2H2_sf"/>
</dbReference>
<feature type="compositionally biased region" description="Polar residues" evidence="10">
    <location>
        <begin position="284"/>
        <end position="293"/>
    </location>
</feature>
<comment type="caution">
    <text evidence="14">The sequence shown here is derived from an EMBL/GenBank/DDBJ whole genome shotgun (WGS) entry which is preliminary data.</text>
</comment>
<evidence type="ECO:0000256" key="2">
    <source>
        <dbReference type="ARBA" id="ARBA00022723"/>
    </source>
</evidence>
<dbReference type="PANTHER" id="PTHR16089">
    <property type="entry name" value="REST COREPRESSOR COREST PROTEIN-RELATED"/>
    <property type="match status" value="1"/>
</dbReference>
<dbReference type="Pfam" id="PF01448">
    <property type="entry name" value="ELM2"/>
    <property type="match status" value="1"/>
</dbReference>
<feature type="domain" description="C2H2-type" evidence="11">
    <location>
        <begin position="347"/>
        <end position="371"/>
    </location>
</feature>
<dbReference type="PROSITE" id="PS51293">
    <property type="entry name" value="SANT"/>
    <property type="match status" value="1"/>
</dbReference>
<dbReference type="InterPro" id="IPR017884">
    <property type="entry name" value="SANT_dom"/>
</dbReference>
<feature type="region of interest" description="Disordered" evidence="10">
    <location>
        <begin position="581"/>
        <end position="601"/>
    </location>
</feature>
<dbReference type="Pfam" id="PF13912">
    <property type="entry name" value="zf-C2H2_6"/>
    <property type="match status" value="1"/>
</dbReference>
<dbReference type="PROSITE" id="PS50157">
    <property type="entry name" value="ZINC_FINGER_C2H2_2"/>
    <property type="match status" value="5"/>
</dbReference>
<feature type="compositionally biased region" description="Polar residues" evidence="10">
    <location>
        <begin position="260"/>
        <end position="277"/>
    </location>
</feature>
<comment type="subcellular location">
    <subcellularLocation>
        <location evidence="1">Nucleus</location>
    </subcellularLocation>
</comment>
<dbReference type="SUPFAM" id="SSF46689">
    <property type="entry name" value="Homeodomain-like"/>
    <property type="match status" value="1"/>
</dbReference>
<evidence type="ECO:0000256" key="10">
    <source>
        <dbReference type="SAM" id="MobiDB-lite"/>
    </source>
</evidence>
<dbReference type="Proteomes" id="UP000186922">
    <property type="component" value="Unassembled WGS sequence"/>
</dbReference>
<feature type="compositionally biased region" description="Polar residues" evidence="10">
    <location>
        <begin position="772"/>
        <end position="784"/>
    </location>
</feature>
<dbReference type="Gene3D" id="3.30.160.60">
    <property type="entry name" value="Classic Zinc Finger"/>
    <property type="match status" value="4"/>
</dbReference>
<dbReference type="FunFam" id="3.30.160.60:FF:000744">
    <property type="entry name" value="zinc finger E-box-binding homeobox 1"/>
    <property type="match status" value="1"/>
</dbReference>
<evidence type="ECO:0000256" key="5">
    <source>
        <dbReference type="ARBA" id="ARBA00022833"/>
    </source>
</evidence>
<dbReference type="InterPro" id="IPR000949">
    <property type="entry name" value="ELM2_dom"/>
</dbReference>
<evidence type="ECO:0000256" key="9">
    <source>
        <dbReference type="PROSITE-ProRule" id="PRU00042"/>
    </source>
</evidence>
<dbReference type="EMBL" id="BDGG01000004">
    <property type="protein sequence ID" value="GAU98320.1"/>
    <property type="molecule type" value="Genomic_DNA"/>
</dbReference>
<dbReference type="InterPro" id="IPR051066">
    <property type="entry name" value="Trans_reg/Corepressor"/>
</dbReference>
<protein>
    <submittedName>
        <fullName evidence="14">Uncharacterized protein</fullName>
    </submittedName>
</protein>
<dbReference type="InterPro" id="IPR013087">
    <property type="entry name" value="Znf_C2H2_type"/>
</dbReference>
<dbReference type="GO" id="GO:0008270">
    <property type="term" value="F:zinc ion binding"/>
    <property type="evidence" value="ECO:0007669"/>
    <property type="project" value="UniProtKB-KW"/>
</dbReference>
<gene>
    <name evidence="14" type="primary">RvY_09483</name>
    <name evidence="14" type="synonym">RvY_09483.1</name>
    <name evidence="14" type="ORF">RvY_09483-1</name>
</gene>
<feature type="domain" description="C2H2-type" evidence="11">
    <location>
        <begin position="291"/>
        <end position="318"/>
    </location>
</feature>
<dbReference type="OrthoDB" id="5977959at2759"/>
<dbReference type="GO" id="GO:0003714">
    <property type="term" value="F:transcription corepressor activity"/>
    <property type="evidence" value="ECO:0007669"/>
    <property type="project" value="TreeGrafter"/>
</dbReference>
<evidence type="ECO:0000313" key="15">
    <source>
        <dbReference type="Proteomes" id="UP000186922"/>
    </source>
</evidence>
<dbReference type="PROSITE" id="PS00028">
    <property type="entry name" value="ZINC_FINGER_C2H2_1"/>
    <property type="match status" value="6"/>
</dbReference>
<keyword evidence="4 9" id="KW-0863">Zinc-finger</keyword>
<feature type="domain" description="ELM2" evidence="12">
    <location>
        <begin position="897"/>
        <end position="989"/>
    </location>
</feature>
<dbReference type="InterPro" id="IPR009057">
    <property type="entry name" value="Homeodomain-like_sf"/>
</dbReference>
<sequence length="1239" mass="134667">MQNPPAYVQVDAAGRSTRPTFQYSPYVGFPPSRDSNEAPANNLHGHSSPVDLDAAARLQHLHNRITSSFGGGKNITNGHPTVTTIPTFSHSRSYDGTASHPASFNETFMNPFGIVAPGSFLNPYFGDRTTRTPSPLHRLLQSQLLGGMNPTSHQQNSHHNPHYAEEHHFGRNADDLLDSVPSFRGLNLSTHYPSSEDCQLQHPHSSDPLVVSGHLSRSLDDLSVDVLENSSDSEKGAPYRDSLSPDDVSMIQSEYPRSENVPSHNAHSIVSSSASTTKPRRQTSRNNDVTRTCPTCGKSFGNSSGLAKHRLTHSDERKYLCTVCMKSFKRQDHLSGHMLTHSEKKPFACPVVNCGKSYCDSRSLKRHIDQHESWLIPSQVRLLFNDSAGAEDTNDDTSSVFEAPDSSQNSAEAHKPYVCQVCRRRFRNSPALNGHMRLHGGFLNKKAGDYSAPPSVQSSSRMRHHSAQASIGSPVDIMGLNDPSEENSLQDSFHGGPWNSAQQPVIRTPTPPEPTFQHDMPVEDPLTPHIAVIRHGPSSQNSIKASLPPVSTLASPTNSPTTVNAPFSFFSGHPPPQLAMPASTGSDHFSNRQTSPVVPGSSLTVPVCGKLRRHSDSDSVQPPKKLCTVTDLLRHTINLNMARKTFNGSQTPEADIFSYPPVSLNTSSSDGNLHHPDHFDDLNDVFDTNVSQSHNVIDDWNMQPEMAGESLFSPKDEPETSPVSVQTNSPYSVAGSGTGSSDGQDYPDSPATPTGSIEKKRKHRPGPLNLMIPSQSGMGTQNALLSPPGGGFASRLRSPRLSGDKSSLTPPPYTPPPMLSPSRRGSGLFWNVVNTASSGTTTPHSASRFLLKRSLSSTSTSYDYTSALRASSGDDLLDLKESPFNFSSSAPETDKSPHINCGPQHQAVLPRLQGPETEVAYLNAAPKEDCLWDPKMASHLTGKQVESFVSLASSAAMPKAGRNAELAHHVLYQKGGDIRITIQTLLSNNLLMSLVNSTPGLKNYNYQLSTIWSPDEISHFSQAIQAYEKDFFQVAAQVKSKSVAQCIEFFYYWKKVSPEDYRKCKRLRAKKEIATRSKAAVQEPSIVLPKPVLPEVTSAVGQSSGLVPCPYANCCRSFGTVQALAAHSRKHLERTRGKHLPVVPATLDMCPPPAPVVEDGDVVMALASPEPQPEVLQEAVQELPAASVHTGPAGVVPPEEFPCRICSKVFYGVKSRNAHMKVHRSLAEIQQGGAGRTNQ</sequence>
<feature type="domain" description="C2H2-type" evidence="11">
    <location>
        <begin position="1201"/>
        <end position="1228"/>
    </location>
</feature>
<feature type="region of interest" description="Disordered" evidence="10">
    <location>
        <begin position="708"/>
        <end position="820"/>
    </location>
</feature>
<name>A0A1D1VBP7_RAMVA</name>
<feature type="compositionally biased region" description="Polar residues" evidence="10">
    <location>
        <begin position="396"/>
        <end position="409"/>
    </location>
</feature>
<dbReference type="GO" id="GO:0006357">
    <property type="term" value="P:regulation of transcription by RNA polymerase II"/>
    <property type="evidence" value="ECO:0007669"/>
    <property type="project" value="TreeGrafter"/>
</dbReference>
<reference evidence="14 15" key="1">
    <citation type="journal article" date="2016" name="Nat. Commun.">
        <title>Extremotolerant tardigrade genome and improved radiotolerance of human cultured cells by tardigrade-unique protein.</title>
        <authorList>
            <person name="Hashimoto T."/>
            <person name="Horikawa D.D."/>
            <person name="Saito Y."/>
            <person name="Kuwahara H."/>
            <person name="Kozuka-Hata H."/>
            <person name="Shin-I T."/>
            <person name="Minakuchi Y."/>
            <person name="Ohishi K."/>
            <person name="Motoyama A."/>
            <person name="Aizu T."/>
            <person name="Enomoto A."/>
            <person name="Kondo K."/>
            <person name="Tanaka S."/>
            <person name="Hara Y."/>
            <person name="Koshikawa S."/>
            <person name="Sagara H."/>
            <person name="Miura T."/>
            <person name="Yokobori S."/>
            <person name="Miyagawa K."/>
            <person name="Suzuki Y."/>
            <person name="Kubo T."/>
            <person name="Oyama M."/>
            <person name="Kohara Y."/>
            <person name="Fujiyama A."/>
            <person name="Arakawa K."/>
            <person name="Katayama T."/>
            <person name="Toyoda A."/>
            <person name="Kunieda T."/>
        </authorList>
    </citation>
    <scope>NUCLEOTIDE SEQUENCE [LARGE SCALE GENOMIC DNA]</scope>
    <source>
        <strain evidence="14 15">YOKOZUNA-1</strain>
    </source>
</reference>